<gene>
    <name evidence="3" type="ORF">PIB30_082465</name>
</gene>
<name>A0ABU6RT64_9FABA</name>
<sequence length="232" mass="26956">MASSSAAKKRKGKSAQTHNNSRFKSYYHEDRFNKYIKHREVLAESKILIDMDELSLIKVGYTMIREFYANAWVTECEKHLPLTYTSFIRGKDISFSPKAIHKVQSLRNSPLNNVASYHDRKNANDLRPDNILRDLCIPGARCITYDNGKPHFLRRTDLQNMARGWYEFVTRSIMPTTNRSEVTERAMLVHSIIIGEDIQVDEIIANQIYKFTKKTDLRAKLPFPGIIKRLCN</sequence>
<evidence type="ECO:0000313" key="4">
    <source>
        <dbReference type="Proteomes" id="UP001341840"/>
    </source>
</evidence>
<dbReference type="InterPro" id="IPR046796">
    <property type="entry name" value="Transposase_32_dom"/>
</dbReference>
<dbReference type="Pfam" id="PF20167">
    <property type="entry name" value="Transposase_32"/>
    <property type="match status" value="1"/>
</dbReference>
<evidence type="ECO:0000256" key="1">
    <source>
        <dbReference type="SAM" id="MobiDB-lite"/>
    </source>
</evidence>
<keyword evidence="4" id="KW-1185">Reference proteome</keyword>
<evidence type="ECO:0000259" key="2">
    <source>
        <dbReference type="Pfam" id="PF20167"/>
    </source>
</evidence>
<organism evidence="3 4">
    <name type="scientific">Stylosanthes scabra</name>
    <dbReference type="NCBI Taxonomy" id="79078"/>
    <lineage>
        <taxon>Eukaryota</taxon>
        <taxon>Viridiplantae</taxon>
        <taxon>Streptophyta</taxon>
        <taxon>Embryophyta</taxon>
        <taxon>Tracheophyta</taxon>
        <taxon>Spermatophyta</taxon>
        <taxon>Magnoliopsida</taxon>
        <taxon>eudicotyledons</taxon>
        <taxon>Gunneridae</taxon>
        <taxon>Pentapetalae</taxon>
        <taxon>rosids</taxon>
        <taxon>fabids</taxon>
        <taxon>Fabales</taxon>
        <taxon>Fabaceae</taxon>
        <taxon>Papilionoideae</taxon>
        <taxon>50 kb inversion clade</taxon>
        <taxon>dalbergioids sensu lato</taxon>
        <taxon>Dalbergieae</taxon>
        <taxon>Pterocarpus clade</taxon>
        <taxon>Stylosanthes</taxon>
    </lineage>
</organism>
<accession>A0ABU6RT64</accession>
<proteinExistence type="predicted"/>
<dbReference type="Proteomes" id="UP001341840">
    <property type="component" value="Unassembled WGS sequence"/>
</dbReference>
<dbReference type="EMBL" id="JASCZI010031477">
    <property type="protein sequence ID" value="MED6126848.1"/>
    <property type="molecule type" value="Genomic_DNA"/>
</dbReference>
<protein>
    <recommendedName>
        <fullName evidence="2">Putative plant transposon protein domain-containing protein</fullName>
    </recommendedName>
</protein>
<feature type="region of interest" description="Disordered" evidence="1">
    <location>
        <begin position="1"/>
        <end position="20"/>
    </location>
</feature>
<reference evidence="3 4" key="1">
    <citation type="journal article" date="2023" name="Plants (Basel)">
        <title>Bridging the Gap: Combining Genomics and Transcriptomics Approaches to Understand Stylosanthes scabra, an Orphan Legume from the Brazilian Caatinga.</title>
        <authorList>
            <person name="Ferreira-Neto J.R.C."/>
            <person name="da Silva M.D."/>
            <person name="Binneck E."/>
            <person name="de Melo N.F."/>
            <person name="da Silva R.H."/>
            <person name="de Melo A.L.T.M."/>
            <person name="Pandolfi V."/>
            <person name="Bustamante F.O."/>
            <person name="Brasileiro-Vidal A.C."/>
            <person name="Benko-Iseppon A.M."/>
        </authorList>
    </citation>
    <scope>NUCLEOTIDE SEQUENCE [LARGE SCALE GENOMIC DNA]</scope>
    <source>
        <tissue evidence="3">Leaves</tissue>
    </source>
</reference>
<comment type="caution">
    <text evidence="3">The sequence shown here is derived from an EMBL/GenBank/DDBJ whole genome shotgun (WGS) entry which is preliminary data.</text>
</comment>
<evidence type="ECO:0000313" key="3">
    <source>
        <dbReference type="EMBL" id="MED6126848.1"/>
    </source>
</evidence>
<feature type="domain" description="Putative plant transposon protein" evidence="2">
    <location>
        <begin position="62"/>
        <end position="232"/>
    </location>
</feature>